<evidence type="ECO:0000256" key="2">
    <source>
        <dbReference type="ARBA" id="ARBA00004613"/>
    </source>
</evidence>
<sequence>GFNDVTSPSGTYYQIWSGSAPTINYGSDGLAKFDQVVASAKAHGLRLIITLTNNWSDYGGMDVYVTQILGSSYHDLFYTDQSVIQAFKNYVAVWINRYRNEPTILAWELANEPRCRGSTGITSGNCTTATITQWVKDISAYIKSLDSCRLVSIGDEGFGLPGDGTYPYTYAEGVDFPTNLAISTIDFGTAHLYPYAWGETSDPTGWGSSWITYHVAVQQQLNKPVILEEFGVPSGQLATYTTWLSTVVSSGMSGDLIWQAGSNLSNGASWNDGYAIYPGDATYTLLTQHAAALKARG</sequence>
<dbReference type="AlphaFoldDB" id="A0A0C3QJ98"/>
<organism evidence="10 11">
    <name type="scientific">Tulasnella calospora MUT 4182</name>
    <dbReference type="NCBI Taxonomy" id="1051891"/>
    <lineage>
        <taxon>Eukaryota</taxon>
        <taxon>Fungi</taxon>
        <taxon>Dikarya</taxon>
        <taxon>Basidiomycota</taxon>
        <taxon>Agaricomycotina</taxon>
        <taxon>Agaricomycetes</taxon>
        <taxon>Cantharellales</taxon>
        <taxon>Tulasnellaceae</taxon>
        <taxon>Tulasnella</taxon>
    </lineage>
</organism>
<keyword evidence="6" id="KW-0732">Signal</keyword>
<dbReference type="OrthoDB" id="406631at2759"/>
<gene>
    <name evidence="10" type="ORF">M407DRAFT_66915</name>
</gene>
<dbReference type="GO" id="GO:0046355">
    <property type="term" value="P:mannan catabolic process"/>
    <property type="evidence" value="ECO:0007669"/>
    <property type="project" value="UniProtKB-ARBA"/>
</dbReference>
<reference evidence="11" key="2">
    <citation type="submission" date="2015-01" db="EMBL/GenBank/DDBJ databases">
        <title>Evolutionary Origins and Diversification of the Mycorrhizal Mutualists.</title>
        <authorList>
            <consortium name="DOE Joint Genome Institute"/>
            <consortium name="Mycorrhizal Genomics Consortium"/>
            <person name="Kohler A."/>
            <person name="Kuo A."/>
            <person name="Nagy L.G."/>
            <person name="Floudas D."/>
            <person name="Copeland A."/>
            <person name="Barry K.W."/>
            <person name="Cichocki N."/>
            <person name="Veneault-Fourrey C."/>
            <person name="LaButti K."/>
            <person name="Lindquist E.A."/>
            <person name="Lipzen A."/>
            <person name="Lundell T."/>
            <person name="Morin E."/>
            <person name="Murat C."/>
            <person name="Riley R."/>
            <person name="Ohm R."/>
            <person name="Sun H."/>
            <person name="Tunlid A."/>
            <person name="Henrissat B."/>
            <person name="Grigoriev I.V."/>
            <person name="Hibbett D.S."/>
            <person name="Martin F."/>
        </authorList>
    </citation>
    <scope>NUCLEOTIDE SEQUENCE [LARGE SCALE GENOMIC DNA]</scope>
    <source>
        <strain evidence="11">MUT 4182</strain>
    </source>
</reference>
<dbReference type="Gene3D" id="3.20.20.80">
    <property type="entry name" value="Glycosidases"/>
    <property type="match status" value="1"/>
</dbReference>
<dbReference type="HOGENOM" id="CLU_031603_4_0_1"/>
<protein>
    <recommendedName>
        <fullName evidence="4">mannan endo-1,4-beta-mannosidase</fullName>
        <ecNumber evidence="4">3.2.1.78</ecNumber>
    </recommendedName>
</protein>
<accession>A0A0C3QJ98</accession>
<evidence type="ECO:0000256" key="7">
    <source>
        <dbReference type="ARBA" id="ARBA00022801"/>
    </source>
</evidence>
<dbReference type="GO" id="GO:0005576">
    <property type="term" value="C:extracellular region"/>
    <property type="evidence" value="ECO:0007669"/>
    <property type="project" value="UniProtKB-SubCell"/>
</dbReference>
<evidence type="ECO:0000313" key="11">
    <source>
        <dbReference type="Proteomes" id="UP000054248"/>
    </source>
</evidence>
<comment type="similarity">
    <text evidence="3">Belongs to the glycosyl hydrolase 5 (cellulase A) family.</text>
</comment>
<dbReference type="InterPro" id="IPR001547">
    <property type="entry name" value="Glyco_hydro_5"/>
</dbReference>
<dbReference type="PANTHER" id="PTHR31451">
    <property type="match status" value="1"/>
</dbReference>
<keyword evidence="7 10" id="KW-0378">Hydrolase</keyword>
<evidence type="ECO:0000256" key="3">
    <source>
        <dbReference type="ARBA" id="ARBA00005641"/>
    </source>
</evidence>
<dbReference type="Proteomes" id="UP000054248">
    <property type="component" value="Unassembled WGS sequence"/>
</dbReference>
<dbReference type="PROSITE" id="PS00659">
    <property type="entry name" value="GLYCOSYL_HYDROL_F5"/>
    <property type="match status" value="1"/>
</dbReference>
<dbReference type="GO" id="GO:0016985">
    <property type="term" value="F:mannan endo-1,4-beta-mannosidase activity"/>
    <property type="evidence" value="ECO:0007669"/>
    <property type="project" value="UniProtKB-EC"/>
</dbReference>
<evidence type="ECO:0000313" key="10">
    <source>
        <dbReference type="EMBL" id="KIO32315.1"/>
    </source>
</evidence>
<keyword evidence="8" id="KW-0326">Glycosidase</keyword>
<dbReference type="SUPFAM" id="SSF51445">
    <property type="entry name" value="(Trans)glycosidases"/>
    <property type="match status" value="1"/>
</dbReference>
<dbReference type="InterPro" id="IPR045053">
    <property type="entry name" value="MAN-like"/>
</dbReference>
<comment type="subcellular location">
    <subcellularLocation>
        <location evidence="2">Secreted</location>
    </subcellularLocation>
</comment>
<evidence type="ECO:0000256" key="6">
    <source>
        <dbReference type="ARBA" id="ARBA00022729"/>
    </source>
</evidence>
<dbReference type="EMBL" id="KN822956">
    <property type="protein sequence ID" value="KIO32315.1"/>
    <property type="molecule type" value="Genomic_DNA"/>
</dbReference>
<reference evidence="10 11" key="1">
    <citation type="submission" date="2014-04" db="EMBL/GenBank/DDBJ databases">
        <authorList>
            <consortium name="DOE Joint Genome Institute"/>
            <person name="Kuo A."/>
            <person name="Girlanda M."/>
            <person name="Perotto S."/>
            <person name="Kohler A."/>
            <person name="Nagy L.G."/>
            <person name="Floudas D."/>
            <person name="Copeland A."/>
            <person name="Barry K.W."/>
            <person name="Cichocki N."/>
            <person name="Veneault-Fourrey C."/>
            <person name="LaButti K."/>
            <person name="Lindquist E.A."/>
            <person name="Lipzen A."/>
            <person name="Lundell T."/>
            <person name="Morin E."/>
            <person name="Murat C."/>
            <person name="Sun H."/>
            <person name="Tunlid A."/>
            <person name="Henrissat B."/>
            <person name="Grigoriev I.V."/>
            <person name="Hibbett D.S."/>
            <person name="Martin F."/>
            <person name="Nordberg H.P."/>
            <person name="Cantor M.N."/>
            <person name="Hua S.X."/>
        </authorList>
    </citation>
    <scope>NUCLEOTIDE SEQUENCE [LARGE SCALE GENOMIC DNA]</scope>
    <source>
        <strain evidence="10 11">MUT 4182</strain>
    </source>
</reference>
<feature type="domain" description="Glycoside hydrolase family 5" evidence="9">
    <location>
        <begin position="25"/>
        <end position="234"/>
    </location>
</feature>
<dbReference type="Pfam" id="PF26410">
    <property type="entry name" value="GH5_mannosidase"/>
    <property type="match status" value="1"/>
</dbReference>
<dbReference type="STRING" id="1051891.A0A0C3QJ98"/>
<evidence type="ECO:0000256" key="4">
    <source>
        <dbReference type="ARBA" id="ARBA00012706"/>
    </source>
</evidence>
<name>A0A0C3QJ98_9AGAM</name>
<evidence type="ECO:0000256" key="5">
    <source>
        <dbReference type="ARBA" id="ARBA00022525"/>
    </source>
</evidence>
<proteinExistence type="inferred from homology"/>
<dbReference type="InterPro" id="IPR017853">
    <property type="entry name" value="GH"/>
</dbReference>
<evidence type="ECO:0000256" key="8">
    <source>
        <dbReference type="ARBA" id="ARBA00023295"/>
    </source>
</evidence>
<dbReference type="PANTHER" id="PTHR31451:SF39">
    <property type="entry name" value="MANNAN ENDO-1,4-BETA-MANNOSIDASE 1"/>
    <property type="match status" value="1"/>
</dbReference>
<dbReference type="EC" id="3.2.1.78" evidence="4"/>
<feature type="non-terminal residue" evidence="10">
    <location>
        <position position="1"/>
    </location>
</feature>
<comment type="catalytic activity">
    <reaction evidence="1">
        <text>Random hydrolysis of (1-&gt;4)-beta-D-mannosidic linkages in mannans, galactomannans and glucomannans.</text>
        <dbReference type="EC" id="3.2.1.78"/>
    </reaction>
</comment>
<keyword evidence="11" id="KW-1185">Reference proteome</keyword>
<evidence type="ECO:0000256" key="1">
    <source>
        <dbReference type="ARBA" id="ARBA00001678"/>
    </source>
</evidence>
<keyword evidence="5" id="KW-0964">Secreted</keyword>
<dbReference type="InterPro" id="IPR018087">
    <property type="entry name" value="Glyco_hydro_5_CS"/>
</dbReference>
<evidence type="ECO:0000259" key="9">
    <source>
        <dbReference type="Pfam" id="PF26410"/>
    </source>
</evidence>